<dbReference type="EMBL" id="CP019070">
    <property type="protein sequence ID" value="APW65447.1"/>
    <property type="molecule type" value="Genomic_DNA"/>
</dbReference>
<keyword evidence="1" id="KW-0472">Membrane</keyword>
<accession>A0A1P8KLL2</accession>
<evidence type="ECO:0000256" key="1">
    <source>
        <dbReference type="SAM" id="Phobius"/>
    </source>
</evidence>
<proteinExistence type="predicted"/>
<keyword evidence="3" id="KW-1185">Reference proteome</keyword>
<organism evidence="2 3">
    <name type="scientific">Poseidonibacter parvus</name>
    <dbReference type="NCBI Taxonomy" id="1850254"/>
    <lineage>
        <taxon>Bacteria</taxon>
        <taxon>Pseudomonadati</taxon>
        <taxon>Campylobacterota</taxon>
        <taxon>Epsilonproteobacteria</taxon>
        <taxon>Campylobacterales</taxon>
        <taxon>Arcobacteraceae</taxon>
        <taxon>Poseidonibacter</taxon>
    </lineage>
</organism>
<dbReference type="RefSeq" id="WP_076085790.1">
    <property type="nucleotide sequence ID" value="NZ_CP019070.1"/>
</dbReference>
<dbReference type="Proteomes" id="UP000186074">
    <property type="component" value="Chromosome"/>
</dbReference>
<evidence type="ECO:0000313" key="2">
    <source>
        <dbReference type="EMBL" id="APW65447.1"/>
    </source>
</evidence>
<protein>
    <submittedName>
        <fullName evidence="2">Uncharacterized protein</fullName>
    </submittedName>
</protein>
<reference evidence="2 3" key="1">
    <citation type="submission" date="2017-01" db="EMBL/GenBank/DDBJ databases">
        <title>Genome sequencing of Arcobacter sp. LPB0137.</title>
        <authorList>
            <person name="Lee G.-W."/>
            <person name="Yi H."/>
        </authorList>
    </citation>
    <scope>NUCLEOTIDE SEQUENCE [LARGE SCALE GENOMIC DNA]</scope>
    <source>
        <strain evidence="2 3">LPB0137</strain>
    </source>
</reference>
<name>A0A1P8KLL2_9BACT</name>
<dbReference type="OrthoDB" id="5342727at2"/>
<gene>
    <name evidence="2" type="ORF">LPB137_06100</name>
</gene>
<keyword evidence="1" id="KW-0812">Transmembrane</keyword>
<sequence length="393" mass="45244">MSFLEKVNAFFAIAKESNFDIAKIYAQDPNGVYAALLVVLVIVLIIVFFIRRSMKISSAVKLVSNIQNSNDFDEYDSSLTKLATELPKRGPRLANSINAQKNDILQRELNLLKDFNIKDKINKYKQISAQYALIAQNSKKYKMDDLTSYYEEKSKTLLDENLSAEISAYSENTDFDENDVDFVNSIVSYANTTSNPESLLNPLIEQINKFSYSYNLDLFKFTKALEKDKSGLVYKNCNEKLKEAITSQENRISNVILSYMLENDEKEAVYSYITNLQSSTYLQDLYHNFFAKTEDIDLDLAFVANETKIQSDYSNHIDCQITDNWRDLTYINHIIKSPRVLETIGHISYRNVLERIERLEKDEETNKAIAEALQVARRAETIANEAKEIARQK</sequence>
<evidence type="ECO:0000313" key="3">
    <source>
        <dbReference type="Proteomes" id="UP000186074"/>
    </source>
</evidence>
<keyword evidence="1" id="KW-1133">Transmembrane helix</keyword>
<feature type="transmembrane region" description="Helical" evidence="1">
    <location>
        <begin position="32"/>
        <end position="50"/>
    </location>
</feature>
<dbReference type="AlphaFoldDB" id="A0A1P8KLL2"/>
<dbReference type="KEGG" id="alp:LPB137_06100"/>
<dbReference type="STRING" id="1850254.LPB137_06100"/>